<dbReference type="CDD" id="cd18793">
    <property type="entry name" value="SF2_C_SNF"/>
    <property type="match status" value="1"/>
</dbReference>
<dbReference type="Pfam" id="PF00271">
    <property type="entry name" value="Helicase_C"/>
    <property type="match status" value="1"/>
</dbReference>
<dbReference type="EMBL" id="NTZF01000038">
    <property type="protein sequence ID" value="PES90344.1"/>
    <property type="molecule type" value="Genomic_DNA"/>
</dbReference>
<evidence type="ECO:0000256" key="4">
    <source>
        <dbReference type="ARBA" id="ARBA00022840"/>
    </source>
</evidence>
<keyword evidence="1" id="KW-0547">Nucleotide-binding</keyword>
<dbReference type="GO" id="GO:0004386">
    <property type="term" value="F:helicase activity"/>
    <property type="evidence" value="ECO:0007669"/>
    <property type="project" value="UniProtKB-KW"/>
</dbReference>
<dbReference type="InterPro" id="IPR038718">
    <property type="entry name" value="SNF2-like_sf"/>
</dbReference>
<evidence type="ECO:0000259" key="6">
    <source>
        <dbReference type="PROSITE" id="PS51192"/>
    </source>
</evidence>
<evidence type="ECO:0000256" key="2">
    <source>
        <dbReference type="ARBA" id="ARBA00022801"/>
    </source>
</evidence>
<dbReference type="InterPro" id="IPR049730">
    <property type="entry name" value="SNF2/RAD54-like_C"/>
</dbReference>
<feature type="domain" description="Helicase ATP-binding" evidence="6">
    <location>
        <begin position="109"/>
        <end position="280"/>
    </location>
</feature>
<dbReference type="SMART" id="SM00487">
    <property type="entry name" value="DEXDc"/>
    <property type="match status" value="1"/>
</dbReference>
<dbReference type="Gene3D" id="3.40.50.10810">
    <property type="entry name" value="Tandem AAA-ATPase domain"/>
    <property type="match status" value="1"/>
</dbReference>
<comment type="caution">
    <text evidence="8">The sequence shown here is derived from an EMBL/GenBank/DDBJ whole genome shotgun (WGS) entry which is preliminary data.</text>
</comment>
<keyword evidence="4" id="KW-0067">ATP-binding</keyword>
<dbReference type="SMART" id="SM00490">
    <property type="entry name" value="HELICc"/>
    <property type="match status" value="1"/>
</dbReference>
<dbReference type="InterPro" id="IPR057342">
    <property type="entry name" value="DEXDc_RapA"/>
</dbReference>
<organism evidence="8 9">
    <name type="scientific">Bacillus cereus</name>
    <dbReference type="NCBI Taxonomy" id="1396"/>
    <lineage>
        <taxon>Bacteria</taxon>
        <taxon>Bacillati</taxon>
        <taxon>Bacillota</taxon>
        <taxon>Bacilli</taxon>
        <taxon>Bacillales</taxon>
        <taxon>Bacillaceae</taxon>
        <taxon>Bacillus</taxon>
        <taxon>Bacillus cereus group</taxon>
    </lineage>
</organism>
<sequence length="1049" mass="121222">MFPKGSIITGPLWDEPVEVISFVQEPGLGYLAQVSGRKSQRFYEDYIMEEDVHQITLSESGDVSLDSSTIASLIRYHFLKQDICFSDQQARGNSNVIPLPHQIEAVYSRMLQTSSVRYLLADDPGAGKTIMSGMLISEMIARGDAIRILILVPPLVLTQWQEELKSKFGEDFTIVNRGLLKGFSGNPFVEHDKVLCSLYWGMRDEIKAEILAANYDLVIIDEAHKMAAYTTKKRKTKRTKLYRLGEALAQKCEHLVLLTATPHKGDRENYRHLMRLVDEDLFNETIDSNQLHDIAKPYVIRRLKESMVQFDGTPLFPKRTTKTLTFNLSLAELKLYEAVTNYVSEHFNRAKREENRSTSFAMMLLQRRLSSSLEAIYVSLLRRRDRLAISAEAEQKRIEQWAKEIDENNDIATNELESFENNMLGATTEIDPIELQIEIEELDRLIALAEDIRRNNVEYKYDALEQTLFGENGLIVNNEKLLIFTESKDTLLFLQRRLEERIGEVVLIEGSMNMEQRQIAVRRFREEVPILIATDAGGESINLQFCNQMVNYDIPWNPNKLEQRMGRIHRIGQKNEVFIFNLVASNTREGQVMERLLTKLDTMRKDLGNDLVYDFLGDVLDDHGLSLDDLMAESIEDRERLDEVIAKMDKVLSDEHSELIELAKRERLADSVDLPGVRRSFNDIQLRALPHRAYSYFLKNELEKQRMNSTERIKNVFRIQYVPKAVLTKARQLGLHISKDEDFVLTTDRKLTSEEVALVTAGHPLITLLMNVADEERMATRLTTYKTNLPTPEPLQVVVVNYRLRDGNNRIIDTKLQILAERGNGEIIELSPYWLYSLESAAFVETSPLNDSVLIAAKRQAIQKQQSVKTKRQFRGYQKQHQLEFAFDKRIEDLKQRLNEFEETNFDNKNSANINKYNSRIREQEQRRQERIAHVHREGTISLQKLETIVSLQTVTDSYNWRMLPTDVRILVELHEESAGRTVRIQPALGLVDFYSEDGEGNKRYILMAKSLPTVIDSIEDYAEIIDECYIYVVDGYLISDEVPMKMYK</sequence>
<dbReference type="InterPro" id="IPR027417">
    <property type="entry name" value="P-loop_NTPase"/>
</dbReference>
<protein>
    <submittedName>
        <fullName evidence="8">Helicase</fullName>
    </submittedName>
</protein>
<dbReference type="InterPro" id="IPR000330">
    <property type="entry name" value="SNF2_N"/>
</dbReference>
<accession>A0A2A8LJH9</accession>
<dbReference type="GO" id="GO:0016787">
    <property type="term" value="F:hydrolase activity"/>
    <property type="evidence" value="ECO:0007669"/>
    <property type="project" value="UniProtKB-KW"/>
</dbReference>
<dbReference type="PROSITE" id="PS51194">
    <property type="entry name" value="HELICASE_CTER"/>
    <property type="match status" value="1"/>
</dbReference>
<feature type="domain" description="Helicase C-terminal" evidence="7">
    <location>
        <begin position="456"/>
        <end position="620"/>
    </location>
</feature>
<dbReference type="InterPro" id="IPR014001">
    <property type="entry name" value="Helicase_ATP-bd"/>
</dbReference>
<dbReference type="Pfam" id="PF00176">
    <property type="entry name" value="SNF2-rel_dom"/>
    <property type="match status" value="1"/>
</dbReference>
<evidence type="ECO:0000313" key="9">
    <source>
        <dbReference type="Proteomes" id="UP000220900"/>
    </source>
</evidence>
<dbReference type="Proteomes" id="UP000220900">
    <property type="component" value="Unassembled WGS sequence"/>
</dbReference>
<keyword evidence="2" id="KW-0378">Hydrolase</keyword>
<dbReference type="RefSeq" id="WP_098269597.1">
    <property type="nucleotide sequence ID" value="NZ_JBNKII010000008.1"/>
</dbReference>
<evidence type="ECO:0000256" key="5">
    <source>
        <dbReference type="SAM" id="Coils"/>
    </source>
</evidence>
<keyword evidence="3 8" id="KW-0347">Helicase</keyword>
<gene>
    <name evidence="8" type="ORF">CN491_24985</name>
</gene>
<dbReference type="InterPro" id="IPR001650">
    <property type="entry name" value="Helicase_C-like"/>
</dbReference>
<dbReference type="GO" id="GO:0005524">
    <property type="term" value="F:ATP binding"/>
    <property type="evidence" value="ECO:0007669"/>
    <property type="project" value="UniProtKB-KW"/>
</dbReference>
<reference evidence="8 9" key="1">
    <citation type="submission" date="2017-09" db="EMBL/GenBank/DDBJ databases">
        <title>Large-scale bioinformatics analysis of Bacillus genomes uncovers conserved roles of natural products in bacterial physiology.</title>
        <authorList>
            <consortium name="Agbiome Team Llc"/>
            <person name="Bleich R.M."/>
            <person name="Grubbs K.J."/>
            <person name="Santa Maria K.C."/>
            <person name="Allen S.E."/>
            <person name="Farag S."/>
            <person name="Shank E.A."/>
            <person name="Bowers A."/>
        </authorList>
    </citation>
    <scope>NUCLEOTIDE SEQUENCE [LARGE SCALE GENOMIC DNA]</scope>
    <source>
        <strain evidence="8 9">AFS002368</strain>
    </source>
</reference>
<dbReference type="SUPFAM" id="SSF52540">
    <property type="entry name" value="P-loop containing nucleoside triphosphate hydrolases"/>
    <property type="match status" value="2"/>
</dbReference>
<dbReference type="CDD" id="cd18011">
    <property type="entry name" value="DEXDc_RapA"/>
    <property type="match status" value="1"/>
</dbReference>
<evidence type="ECO:0000259" key="7">
    <source>
        <dbReference type="PROSITE" id="PS51194"/>
    </source>
</evidence>
<feature type="coiled-coil region" evidence="5">
    <location>
        <begin position="391"/>
        <end position="455"/>
    </location>
</feature>
<dbReference type="PROSITE" id="PS51192">
    <property type="entry name" value="HELICASE_ATP_BIND_1"/>
    <property type="match status" value="1"/>
</dbReference>
<keyword evidence="5" id="KW-0175">Coiled coil</keyword>
<evidence type="ECO:0000256" key="1">
    <source>
        <dbReference type="ARBA" id="ARBA00022741"/>
    </source>
</evidence>
<proteinExistence type="predicted"/>
<dbReference type="AlphaFoldDB" id="A0A2A8LJH9"/>
<evidence type="ECO:0000313" key="8">
    <source>
        <dbReference type="EMBL" id="PES90344.1"/>
    </source>
</evidence>
<evidence type="ECO:0000256" key="3">
    <source>
        <dbReference type="ARBA" id="ARBA00022806"/>
    </source>
</evidence>
<dbReference type="Gene3D" id="3.40.50.300">
    <property type="entry name" value="P-loop containing nucleotide triphosphate hydrolases"/>
    <property type="match status" value="1"/>
</dbReference>
<dbReference type="PANTHER" id="PTHR10799">
    <property type="entry name" value="SNF2/RAD54 HELICASE FAMILY"/>
    <property type="match status" value="1"/>
</dbReference>
<name>A0A2A8LJH9_BACCE</name>